<gene>
    <name evidence="4" type="ORF">FHR90_001880</name>
</gene>
<dbReference type="InterPro" id="IPR036388">
    <property type="entry name" value="WH-like_DNA-bd_sf"/>
</dbReference>
<name>A0A839V0G0_9PROT</name>
<dbReference type="GO" id="GO:0003700">
    <property type="term" value="F:DNA-binding transcription factor activity"/>
    <property type="evidence" value="ECO:0007669"/>
    <property type="project" value="InterPro"/>
</dbReference>
<dbReference type="PROSITE" id="PS51186">
    <property type="entry name" value="GNAT"/>
    <property type="match status" value="1"/>
</dbReference>
<dbReference type="InterPro" id="IPR000835">
    <property type="entry name" value="HTH_MarR-typ"/>
</dbReference>
<sequence>MHDAIDAIRRFNRFFTRHVGAMDARFLGADASLATIRLLWEIDRRAPVLASTLQGALGLDRGHLSRLVASLERRGWITRDRTAADARARPIRLTEAGASVLAITDRRQRDVVQADLDRLDPSARRDLVEALGHARHLLEPDAGAATALRTLRGGDLGWIASRQARLYAETQGWGAGLEANVLRSAGDFLAGFTPGRSQGWIAEFDGVPAGAVLLSDEGEGVARLRLLHVESFARRRGIGEALVGACIAFARDAGYRELTLWTHTVLGPARRLYARAGFVQVSSEEHHVFGVPVMGETWRLDLRPQ</sequence>
<dbReference type="PROSITE" id="PS50995">
    <property type="entry name" value="HTH_MARR_2"/>
    <property type="match status" value="1"/>
</dbReference>
<dbReference type="InterPro" id="IPR036390">
    <property type="entry name" value="WH_DNA-bd_sf"/>
</dbReference>
<dbReference type="SUPFAM" id="SSF55729">
    <property type="entry name" value="Acyl-CoA N-acyltransferases (Nat)"/>
    <property type="match status" value="1"/>
</dbReference>
<dbReference type="RefSeq" id="WP_183275111.1">
    <property type="nucleotide sequence ID" value="NZ_JACHXV010000006.1"/>
</dbReference>
<dbReference type="InterPro" id="IPR000182">
    <property type="entry name" value="GNAT_dom"/>
</dbReference>
<dbReference type="Pfam" id="PF01047">
    <property type="entry name" value="MarR"/>
    <property type="match status" value="1"/>
</dbReference>
<dbReference type="PRINTS" id="PR00598">
    <property type="entry name" value="HTHMARR"/>
</dbReference>
<dbReference type="SMART" id="SM00347">
    <property type="entry name" value="HTH_MARR"/>
    <property type="match status" value="1"/>
</dbReference>
<dbReference type="InterPro" id="IPR050769">
    <property type="entry name" value="NAT_camello-type"/>
</dbReference>
<keyword evidence="1" id="KW-0808">Transferase</keyword>
<organism evidence="4 5">
    <name type="scientific">Endobacter medicaginis</name>
    <dbReference type="NCBI Taxonomy" id="1181271"/>
    <lineage>
        <taxon>Bacteria</taxon>
        <taxon>Pseudomonadati</taxon>
        <taxon>Pseudomonadota</taxon>
        <taxon>Alphaproteobacteria</taxon>
        <taxon>Acetobacterales</taxon>
        <taxon>Acetobacteraceae</taxon>
        <taxon>Endobacter</taxon>
    </lineage>
</organism>
<accession>A0A839V0G0</accession>
<protein>
    <submittedName>
        <fullName evidence="4">DNA-binding MarR family transcriptional regulator</fullName>
    </submittedName>
</protein>
<keyword evidence="4" id="KW-0238">DNA-binding</keyword>
<dbReference type="GO" id="GO:0003677">
    <property type="term" value="F:DNA binding"/>
    <property type="evidence" value="ECO:0007669"/>
    <property type="project" value="UniProtKB-KW"/>
</dbReference>
<dbReference type="Proteomes" id="UP000557688">
    <property type="component" value="Unassembled WGS sequence"/>
</dbReference>
<dbReference type="AlphaFoldDB" id="A0A839V0G0"/>
<feature type="domain" description="N-acetyltransferase" evidence="3">
    <location>
        <begin position="146"/>
        <end position="299"/>
    </location>
</feature>
<dbReference type="Pfam" id="PF00583">
    <property type="entry name" value="Acetyltransf_1"/>
    <property type="match status" value="1"/>
</dbReference>
<dbReference type="InterPro" id="IPR016181">
    <property type="entry name" value="Acyl_CoA_acyltransferase"/>
</dbReference>
<evidence type="ECO:0000313" key="4">
    <source>
        <dbReference type="EMBL" id="MBB3174044.1"/>
    </source>
</evidence>
<keyword evidence="5" id="KW-1185">Reference proteome</keyword>
<evidence type="ECO:0000259" key="2">
    <source>
        <dbReference type="PROSITE" id="PS50995"/>
    </source>
</evidence>
<dbReference type="PANTHER" id="PTHR13947:SF37">
    <property type="entry name" value="LD18367P"/>
    <property type="match status" value="1"/>
</dbReference>
<dbReference type="PANTHER" id="PTHR13947">
    <property type="entry name" value="GNAT FAMILY N-ACETYLTRANSFERASE"/>
    <property type="match status" value="1"/>
</dbReference>
<dbReference type="GO" id="GO:0008080">
    <property type="term" value="F:N-acetyltransferase activity"/>
    <property type="evidence" value="ECO:0007669"/>
    <property type="project" value="InterPro"/>
</dbReference>
<evidence type="ECO:0000259" key="3">
    <source>
        <dbReference type="PROSITE" id="PS51186"/>
    </source>
</evidence>
<dbReference type="EMBL" id="JACHXV010000006">
    <property type="protein sequence ID" value="MBB3174044.1"/>
    <property type="molecule type" value="Genomic_DNA"/>
</dbReference>
<proteinExistence type="predicted"/>
<evidence type="ECO:0000313" key="5">
    <source>
        <dbReference type="Proteomes" id="UP000557688"/>
    </source>
</evidence>
<dbReference type="SUPFAM" id="SSF46785">
    <property type="entry name" value="Winged helix' DNA-binding domain"/>
    <property type="match status" value="1"/>
</dbReference>
<evidence type="ECO:0000256" key="1">
    <source>
        <dbReference type="ARBA" id="ARBA00022679"/>
    </source>
</evidence>
<dbReference type="Gene3D" id="3.40.630.30">
    <property type="match status" value="1"/>
</dbReference>
<comment type="caution">
    <text evidence="4">The sequence shown here is derived from an EMBL/GenBank/DDBJ whole genome shotgun (WGS) entry which is preliminary data.</text>
</comment>
<dbReference type="Gene3D" id="1.10.10.10">
    <property type="entry name" value="Winged helix-like DNA-binding domain superfamily/Winged helix DNA-binding domain"/>
    <property type="match status" value="1"/>
</dbReference>
<dbReference type="CDD" id="cd04301">
    <property type="entry name" value="NAT_SF"/>
    <property type="match status" value="1"/>
</dbReference>
<reference evidence="4 5" key="1">
    <citation type="submission" date="2020-08" db="EMBL/GenBank/DDBJ databases">
        <title>Genomic Encyclopedia of Type Strains, Phase III (KMG-III): the genomes of soil and plant-associated and newly described type strains.</title>
        <authorList>
            <person name="Whitman W."/>
        </authorList>
    </citation>
    <scope>NUCLEOTIDE SEQUENCE [LARGE SCALE GENOMIC DNA]</scope>
    <source>
        <strain evidence="4 5">CECT 8088</strain>
    </source>
</reference>
<feature type="domain" description="HTH marR-type" evidence="2">
    <location>
        <begin position="1"/>
        <end position="136"/>
    </location>
</feature>